<dbReference type="Gene3D" id="1.10.10.60">
    <property type="entry name" value="Homeodomain-like"/>
    <property type="match status" value="2"/>
</dbReference>
<feature type="domain" description="HTH araC/xylS-type" evidence="4">
    <location>
        <begin position="221"/>
        <end position="318"/>
    </location>
</feature>
<dbReference type="InterPro" id="IPR009057">
    <property type="entry name" value="Homeodomain-like_sf"/>
</dbReference>
<dbReference type="InterPro" id="IPR002818">
    <property type="entry name" value="DJ-1/PfpI"/>
</dbReference>
<dbReference type="OrthoDB" id="9794896at2"/>
<organism evidence="5 6">
    <name type="scientific">Solimicrobium silvestre</name>
    <dbReference type="NCBI Taxonomy" id="2099400"/>
    <lineage>
        <taxon>Bacteria</taxon>
        <taxon>Pseudomonadati</taxon>
        <taxon>Pseudomonadota</taxon>
        <taxon>Betaproteobacteria</taxon>
        <taxon>Burkholderiales</taxon>
        <taxon>Oxalobacteraceae</taxon>
        <taxon>Solimicrobium</taxon>
    </lineage>
</organism>
<dbReference type="SMART" id="SM00342">
    <property type="entry name" value="HTH_ARAC"/>
    <property type="match status" value="1"/>
</dbReference>
<keyword evidence="6" id="KW-1185">Reference proteome</keyword>
<keyword evidence="2 5" id="KW-0238">DNA-binding</keyword>
<evidence type="ECO:0000313" key="6">
    <source>
        <dbReference type="Proteomes" id="UP000237839"/>
    </source>
</evidence>
<dbReference type="GO" id="GO:0003700">
    <property type="term" value="F:DNA-binding transcription factor activity"/>
    <property type="evidence" value="ECO:0007669"/>
    <property type="project" value="InterPro"/>
</dbReference>
<evidence type="ECO:0000259" key="4">
    <source>
        <dbReference type="PROSITE" id="PS01124"/>
    </source>
</evidence>
<reference evidence="5 6" key="1">
    <citation type="submission" date="2018-02" db="EMBL/GenBank/DDBJ databases">
        <title>Solimicrobium silvestre gen. nov., sp. nov., isolated from alpine forest soil.</title>
        <authorList>
            <person name="Margesin R."/>
            <person name="Albuquerque L."/>
            <person name="Zhang D.-C."/>
            <person name="Froufe H.J.C."/>
            <person name="Severino R."/>
            <person name="Roxo I."/>
            <person name="Egas C."/>
            <person name="Da Costa M.S."/>
        </authorList>
    </citation>
    <scope>NUCLEOTIDE SEQUENCE [LARGE SCALE GENOMIC DNA]</scope>
    <source>
        <strain evidence="5 6">S20-91</strain>
    </source>
</reference>
<name>A0A2S9GSM7_9BURK</name>
<dbReference type="Proteomes" id="UP000237839">
    <property type="component" value="Unassembled WGS sequence"/>
</dbReference>
<dbReference type="SUPFAM" id="SSF46689">
    <property type="entry name" value="Homeodomain-like"/>
    <property type="match status" value="2"/>
</dbReference>
<evidence type="ECO:0000313" key="5">
    <source>
        <dbReference type="EMBL" id="PRC90724.1"/>
    </source>
</evidence>
<sequence>MITPLNIALLVFDGVQILDVTGPAAVFGAANDAVGYSFYRVHILSELGGKVKSNCAIEIDSSSLKKMSPRSIDTLLIAGGTEDKVCEFAALQTVRKWVLKASMSARRYGSICTGAFALGEFGLIDGKQVATHWSSCFDLQTAYPDANIDSNALYVEDGKLWTSAGVTTGIDMSLALVANDLGNEIADAIAKRLVLYARRPGYQSQFSPVLKAQIDAGAPFGKLITWMQEHLVETLTVSTLAERAMMSDRNFHRKFTSATGETPANFVETIRLDHARQLLTSGLSIKEIATKTGYLNATQLSKAFNRRFGISPSFFREMNSSVPISRTDGSN</sequence>
<evidence type="ECO:0000256" key="3">
    <source>
        <dbReference type="ARBA" id="ARBA00023163"/>
    </source>
</evidence>
<dbReference type="PANTHER" id="PTHR43130:SF3">
    <property type="entry name" value="HTH-TYPE TRANSCRIPTIONAL REGULATOR RV1931C"/>
    <property type="match status" value="1"/>
</dbReference>
<gene>
    <name evidence="5" type="ORF">S2091_4550</name>
</gene>
<dbReference type="InterPro" id="IPR052158">
    <property type="entry name" value="INH-QAR"/>
</dbReference>
<dbReference type="SUPFAM" id="SSF52317">
    <property type="entry name" value="Class I glutamine amidotransferase-like"/>
    <property type="match status" value="1"/>
</dbReference>
<proteinExistence type="predicted"/>
<dbReference type="CDD" id="cd03137">
    <property type="entry name" value="GATase1_AraC_1"/>
    <property type="match status" value="1"/>
</dbReference>
<keyword evidence="1" id="KW-0805">Transcription regulation</keyword>
<dbReference type="AlphaFoldDB" id="A0A2S9GSM7"/>
<dbReference type="PANTHER" id="PTHR43130">
    <property type="entry name" value="ARAC-FAMILY TRANSCRIPTIONAL REGULATOR"/>
    <property type="match status" value="1"/>
</dbReference>
<dbReference type="PROSITE" id="PS01124">
    <property type="entry name" value="HTH_ARAC_FAMILY_2"/>
    <property type="match status" value="1"/>
</dbReference>
<dbReference type="EMBL" id="PUGF01000037">
    <property type="protein sequence ID" value="PRC90724.1"/>
    <property type="molecule type" value="Genomic_DNA"/>
</dbReference>
<dbReference type="RefSeq" id="WP_105534275.1">
    <property type="nucleotide sequence ID" value="NZ_PUGF01000037.1"/>
</dbReference>
<evidence type="ECO:0000256" key="1">
    <source>
        <dbReference type="ARBA" id="ARBA00023015"/>
    </source>
</evidence>
<dbReference type="InterPro" id="IPR018060">
    <property type="entry name" value="HTH_AraC"/>
</dbReference>
<dbReference type="GO" id="GO:0043565">
    <property type="term" value="F:sequence-specific DNA binding"/>
    <property type="evidence" value="ECO:0007669"/>
    <property type="project" value="InterPro"/>
</dbReference>
<dbReference type="InterPro" id="IPR029062">
    <property type="entry name" value="Class_I_gatase-like"/>
</dbReference>
<dbReference type="Pfam" id="PF12833">
    <property type="entry name" value="HTH_18"/>
    <property type="match status" value="1"/>
</dbReference>
<dbReference type="PROSITE" id="PS00041">
    <property type="entry name" value="HTH_ARAC_FAMILY_1"/>
    <property type="match status" value="1"/>
</dbReference>
<protein>
    <submittedName>
        <fullName evidence="5">Transcriptional regulator containing an amidase domain and an AraC-type DNA-binding HTH domain</fullName>
    </submittedName>
</protein>
<dbReference type="InterPro" id="IPR018062">
    <property type="entry name" value="HTH_AraC-typ_CS"/>
</dbReference>
<keyword evidence="3" id="KW-0804">Transcription</keyword>
<accession>A0A2S9GSM7</accession>
<comment type="caution">
    <text evidence="5">The sequence shown here is derived from an EMBL/GenBank/DDBJ whole genome shotgun (WGS) entry which is preliminary data.</text>
</comment>
<dbReference type="Gene3D" id="3.40.50.880">
    <property type="match status" value="1"/>
</dbReference>
<evidence type="ECO:0000256" key="2">
    <source>
        <dbReference type="ARBA" id="ARBA00023125"/>
    </source>
</evidence>
<dbReference type="Pfam" id="PF01965">
    <property type="entry name" value="DJ-1_PfpI"/>
    <property type="match status" value="1"/>
</dbReference>